<feature type="domain" description="Cthe-2314-like HEPN" evidence="1">
    <location>
        <begin position="37"/>
        <end position="216"/>
    </location>
</feature>
<reference evidence="2 5" key="2">
    <citation type="submission" date="2019-02" db="EMBL/GenBank/DDBJ databases">
        <title>Complete genome sequence of Desulfobacter hydrogenophilus AcRS1.</title>
        <authorList>
            <person name="Marietou A."/>
            <person name="Lund M.B."/>
            <person name="Marshall I.P.G."/>
            <person name="Schreiber L."/>
            <person name="Jorgensen B."/>
        </authorList>
    </citation>
    <scope>NUCLEOTIDE SEQUENCE [LARGE SCALE GENOMIC DNA]</scope>
    <source>
        <strain evidence="2 5">AcRS1</strain>
    </source>
</reference>
<gene>
    <name evidence="3" type="ORF">DO021_15160</name>
    <name evidence="2" type="ORF">EYB58_12245</name>
</gene>
<dbReference type="OrthoDB" id="7056524at2"/>
<keyword evidence="5" id="KW-1185">Reference proteome</keyword>
<evidence type="ECO:0000259" key="1">
    <source>
        <dbReference type="Pfam" id="PF18730"/>
    </source>
</evidence>
<evidence type="ECO:0000313" key="4">
    <source>
        <dbReference type="Proteomes" id="UP000248798"/>
    </source>
</evidence>
<dbReference type="EMBL" id="CP036313">
    <property type="protein sequence ID" value="QBH13627.1"/>
    <property type="molecule type" value="Genomic_DNA"/>
</dbReference>
<dbReference type="EMBL" id="QLNI01000031">
    <property type="protein sequence ID" value="RAM01148.1"/>
    <property type="molecule type" value="Genomic_DNA"/>
</dbReference>
<proteinExistence type="predicted"/>
<sequence length="241" mass="28076">MHEIENTITLDEESPIFRFKIKDGELELEAKNELDSYILSCGKSLGAVTSSMNKARLSLALLDAKYLDSIMDAEQSKSIYIEMLIENSIIRVQSIYDRTLIFTNKILNLGISNDSINHTLIVTNDHVKRFDLVNKLKAINKTCNEYRQIRNTVIHHDRYSEDLHDQLTMVLNADHLSKEAGRESFVDSEELGEIIQSYLEDKKQELEKYLDSIEQKLFNFFDSVLPIYHYQKKLLRRLNKI</sequence>
<protein>
    <recommendedName>
        <fullName evidence="1">Cthe-2314-like HEPN domain-containing protein</fullName>
    </recommendedName>
</protein>
<dbReference type="AlphaFoldDB" id="A0A328F964"/>
<dbReference type="Proteomes" id="UP000293902">
    <property type="component" value="Chromosome"/>
</dbReference>
<reference evidence="3 4" key="1">
    <citation type="submission" date="2018-06" db="EMBL/GenBank/DDBJ databases">
        <title>Complete Genome Sequence of Desulfobacter hydrogenophilus (DSM3380).</title>
        <authorList>
            <person name="Marietou A."/>
            <person name="Schreiber L."/>
            <person name="Marshall I."/>
            <person name="Jorgensen B."/>
        </authorList>
    </citation>
    <scope>NUCLEOTIDE SEQUENCE [LARGE SCALE GENOMIC DNA]</scope>
    <source>
        <strain evidence="3 4">DSM 3380</strain>
    </source>
</reference>
<evidence type="ECO:0000313" key="5">
    <source>
        <dbReference type="Proteomes" id="UP000293902"/>
    </source>
</evidence>
<accession>A0A328F964</accession>
<evidence type="ECO:0000313" key="3">
    <source>
        <dbReference type="EMBL" id="RAM01148.1"/>
    </source>
</evidence>
<dbReference type="RefSeq" id="WP_111958172.1">
    <property type="nucleotide sequence ID" value="NZ_CP036313.1"/>
</dbReference>
<dbReference type="Proteomes" id="UP000248798">
    <property type="component" value="Unassembled WGS sequence"/>
</dbReference>
<evidence type="ECO:0000313" key="2">
    <source>
        <dbReference type="EMBL" id="QBH13627.1"/>
    </source>
</evidence>
<name>A0A328F964_9BACT</name>
<organism evidence="3 4">
    <name type="scientific">Desulfobacter hydrogenophilus</name>
    <dbReference type="NCBI Taxonomy" id="2291"/>
    <lineage>
        <taxon>Bacteria</taxon>
        <taxon>Pseudomonadati</taxon>
        <taxon>Thermodesulfobacteriota</taxon>
        <taxon>Desulfobacteria</taxon>
        <taxon>Desulfobacterales</taxon>
        <taxon>Desulfobacteraceae</taxon>
        <taxon>Desulfobacter</taxon>
    </lineage>
</organism>
<dbReference type="Pfam" id="PF18730">
    <property type="entry name" value="HEPN_Cthe2314"/>
    <property type="match status" value="1"/>
</dbReference>
<dbReference type="InterPro" id="IPR041394">
    <property type="entry name" value="HEPN_Cthe2314"/>
</dbReference>